<gene>
    <name evidence="5" type="ORF">Q8A70_04395</name>
</gene>
<dbReference type="RefSeq" id="WP_379954303.1">
    <property type="nucleotide sequence ID" value="NZ_JAUYVI010000002.1"/>
</dbReference>
<proteinExistence type="inferred from homology"/>
<dbReference type="InterPro" id="IPR011057">
    <property type="entry name" value="Mss4-like_sf"/>
</dbReference>
<dbReference type="InterPro" id="IPR006913">
    <property type="entry name" value="CENP-V/GFA"/>
</dbReference>
<dbReference type="EMBL" id="JAUYVI010000002">
    <property type="protein sequence ID" value="MDQ7246887.1"/>
    <property type="molecule type" value="Genomic_DNA"/>
</dbReference>
<evidence type="ECO:0000256" key="1">
    <source>
        <dbReference type="ARBA" id="ARBA00005495"/>
    </source>
</evidence>
<keyword evidence="2" id="KW-0479">Metal-binding</keyword>
<evidence type="ECO:0000313" key="5">
    <source>
        <dbReference type="EMBL" id="MDQ7246887.1"/>
    </source>
</evidence>
<sequence>MVHQGSCHCGRVTFEVEGALTAALSCNCSICSKKAALLWALPKQQVRFQSGLGDLGRYTFNRHVIAHRFCTTCGIHTHGEDAGETAEPNVYINIRCLEGVDLGAIPLQHFDGRSF</sequence>
<name>A0ABU0YGP8_9PROT</name>
<organism evidence="5 6">
    <name type="scientific">Dongia sedimenti</name>
    <dbReference type="NCBI Taxonomy" id="3064282"/>
    <lineage>
        <taxon>Bacteria</taxon>
        <taxon>Pseudomonadati</taxon>
        <taxon>Pseudomonadota</taxon>
        <taxon>Alphaproteobacteria</taxon>
        <taxon>Rhodospirillales</taxon>
        <taxon>Dongiaceae</taxon>
        <taxon>Dongia</taxon>
    </lineage>
</organism>
<dbReference type="Pfam" id="PF04828">
    <property type="entry name" value="GFA"/>
    <property type="match status" value="1"/>
</dbReference>
<evidence type="ECO:0000259" key="4">
    <source>
        <dbReference type="PROSITE" id="PS51891"/>
    </source>
</evidence>
<evidence type="ECO:0000313" key="6">
    <source>
        <dbReference type="Proteomes" id="UP001230156"/>
    </source>
</evidence>
<accession>A0ABU0YGP8</accession>
<reference evidence="6" key="1">
    <citation type="submission" date="2023-08" db="EMBL/GenBank/DDBJ databases">
        <title>Rhodospirillaceae gen. nov., a novel taxon isolated from the Yangtze River Yuezi River estuary sludge.</title>
        <authorList>
            <person name="Ruan L."/>
        </authorList>
    </citation>
    <scope>NUCLEOTIDE SEQUENCE [LARGE SCALE GENOMIC DNA]</scope>
    <source>
        <strain evidence="6">R-7</strain>
    </source>
</reference>
<comment type="caution">
    <text evidence="5">The sequence shown here is derived from an EMBL/GenBank/DDBJ whole genome shotgun (WGS) entry which is preliminary data.</text>
</comment>
<dbReference type="PANTHER" id="PTHR28620:SF1">
    <property type="entry name" value="CENP-V_GFA DOMAIN-CONTAINING PROTEIN"/>
    <property type="match status" value="1"/>
</dbReference>
<keyword evidence="6" id="KW-1185">Reference proteome</keyword>
<dbReference type="Proteomes" id="UP001230156">
    <property type="component" value="Unassembled WGS sequence"/>
</dbReference>
<keyword evidence="3" id="KW-0862">Zinc</keyword>
<protein>
    <submittedName>
        <fullName evidence="5">GFA family protein</fullName>
    </submittedName>
</protein>
<dbReference type="Gene3D" id="2.170.150.70">
    <property type="match status" value="1"/>
</dbReference>
<comment type="similarity">
    <text evidence="1">Belongs to the Gfa family.</text>
</comment>
<feature type="domain" description="CENP-V/GFA" evidence="4">
    <location>
        <begin position="3"/>
        <end position="115"/>
    </location>
</feature>
<dbReference type="SUPFAM" id="SSF51316">
    <property type="entry name" value="Mss4-like"/>
    <property type="match status" value="1"/>
</dbReference>
<dbReference type="InterPro" id="IPR052355">
    <property type="entry name" value="CENP-V-like"/>
</dbReference>
<evidence type="ECO:0000256" key="2">
    <source>
        <dbReference type="ARBA" id="ARBA00022723"/>
    </source>
</evidence>
<dbReference type="PROSITE" id="PS51891">
    <property type="entry name" value="CENP_V_GFA"/>
    <property type="match status" value="1"/>
</dbReference>
<evidence type="ECO:0000256" key="3">
    <source>
        <dbReference type="ARBA" id="ARBA00022833"/>
    </source>
</evidence>
<dbReference type="PANTHER" id="PTHR28620">
    <property type="entry name" value="CENTROMERE PROTEIN V"/>
    <property type="match status" value="1"/>
</dbReference>